<sequence>MAQVYSSLGNTNAEDNYDFAKDSQTKYSTDALEGAYFVGNVDEEDLGGESGWSDEDAAPAQPAKWRVADLNTNNDTIAMAARGAVPALGYASMTRKIESHAAFTGRAPTQHSLKTGTLFTQILELFPDISLAYVEELIDRHGGNVARPGPTATQEDLLMLQLTIREMVVEEILANPSYPTRKQLKRKRDEASQPEDSDKKWETATHDGDHMYQTAASTLLSESFPQVPVNYIRQVFKEKKNLYCAFLALSAEENEAASTRLPYERLKRARIQGRYRDGRRHMYHLPAWGQAQVELEAARVKLANVTEATRKRREREDAEKENEEQHARAGTLVECQCCYADVPPNRAIPCESADIHFFCYLCIRKSAETQIGMMKYQVRCFDTSGCQAGFTRSELAEVLGSPMMAKLDALQQQDEISRAGIKGLAACPFCEFKAICPPVAEDREFRCCNPSCEIVSCRLCNETTHVPKTCEEARKERGISERHLVEEAMSEALIRSCPRCQVKIVKEFGCNKMTCTNCRCVMCYVCKKDISRQQYAHFGRGPNTCRVDDDPTRDQQAIEQAEKTTIDKIRAQNPDLTQEELQVRHRESTTSNRRRGWERPVLHQMQEVPDALPLHPDQVHHEYLRRRETFNQVRPRIENLRRLLAVNAAQLPPLDPTEHIPNEFNYAPPAGQHQHPVWPFAPLVDPGADPTDGGPATALPAGTGVRDDPFVLDDNEQALGQNAPLVYADPLAGYMPAPAQQYHIPPAPYHAAHAYAYPFLPQQPLPAYGDAFLPFPGDLYHN</sequence>
<keyword evidence="6" id="KW-0833">Ubl conjugation pathway</keyword>
<dbReference type="Pfam" id="PF26200">
    <property type="entry name" value="Rcat_RNF216"/>
    <property type="match status" value="1"/>
</dbReference>
<feature type="domain" description="RING-type" evidence="9">
    <location>
        <begin position="331"/>
        <end position="549"/>
    </location>
</feature>
<evidence type="ECO:0000313" key="11">
    <source>
        <dbReference type="Proteomes" id="UP000006701"/>
    </source>
</evidence>
<keyword evidence="2" id="KW-0808">Transferase</keyword>
<evidence type="ECO:0000313" key="10">
    <source>
        <dbReference type="EMBL" id="EAW14447.1"/>
    </source>
</evidence>
<dbReference type="InterPro" id="IPR047544">
    <property type="entry name" value="RING-HC_RBR_RNF216"/>
</dbReference>
<feature type="compositionally biased region" description="Basic and acidic residues" evidence="8">
    <location>
        <begin position="187"/>
        <end position="206"/>
    </location>
</feature>
<evidence type="ECO:0000256" key="7">
    <source>
        <dbReference type="ARBA" id="ARBA00022833"/>
    </source>
</evidence>
<evidence type="ECO:0000256" key="2">
    <source>
        <dbReference type="ARBA" id="ARBA00022679"/>
    </source>
</evidence>
<dbReference type="GeneID" id="4707707"/>
<dbReference type="InterPro" id="IPR051628">
    <property type="entry name" value="LUBAC_E3_Ligases"/>
</dbReference>
<evidence type="ECO:0000259" key="9">
    <source>
        <dbReference type="PROSITE" id="PS51873"/>
    </source>
</evidence>
<dbReference type="HOGENOM" id="CLU_020489_0_0_1"/>
<name>A1C7S6_ASPCL</name>
<dbReference type="Gene3D" id="1.20.120.1750">
    <property type="match status" value="1"/>
</dbReference>
<dbReference type="RefSeq" id="XP_001275873.1">
    <property type="nucleotide sequence ID" value="XM_001275872.1"/>
</dbReference>
<evidence type="ECO:0000256" key="5">
    <source>
        <dbReference type="ARBA" id="ARBA00022771"/>
    </source>
</evidence>
<dbReference type="PANTHER" id="PTHR22770:SF47">
    <property type="entry name" value="E3 UBIQUITIN-PROTEIN LIGASE RNF216"/>
    <property type="match status" value="1"/>
</dbReference>
<evidence type="ECO:0000256" key="3">
    <source>
        <dbReference type="ARBA" id="ARBA00022723"/>
    </source>
</evidence>
<evidence type="ECO:0000256" key="4">
    <source>
        <dbReference type="ARBA" id="ARBA00022737"/>
    </source>
</evidence>
<evidence type="ECO:0000256" key="6">
    <source>
        <dbReference type="ARBA" id="ARBA00022786"/>
    </source>
</evidence>
<dbReference type="OrthoDB" id="10009520at2759"/>
<dbReference type="CDD" id="cd16630">
    <property type="entry name" value="RING-HC_RBR_RNF216"/>
    <property type="match status" value="1"/>
</dbReference>
<keyword evidence="5" id="KW-0863">Zinc-finger</keyword>
<dbReference type="GO" id="GO:0008270">
    <property type="term" value="F:zinc ion binding"/>
    <property type="evidence" value="ECO:0007669"/>
    <property type="project" value="UniProtKB-KW"/>
</dbReference>
<dbReference type="AlphaFoldDB" id="A1C7S6"/>
<proteinExistence type="predicted"/>
<dbReference type="InterPro" id="IPR047546">
    <property type="entry name" value="Rcat_RBR_RNF216"/>
</dbReference>
<dbReference type="CDD" id="cd20353">
    <property type="entry name" value="Rcat_RBR_RNF216"/>
    <property type="match status" value="1"/>
</dbReference>
<dbReference type="Proteomes" id="UP000006701">
    <property type="component" value="Unassembled WGS sequence"/>
</dbReference>
<reference evidence="10 11" key="1">
    <citation type="journal article" date="2008" name="PLoS Genet.">
        <title>Genomic islands in the pathogenic filamentous fungus Aspergillus fumigatus.</title>
        <authorList>
            <person name="Fedorova N.D."/>
            <person name="Khaldi N."/>
            <person name="Joardar V.S."/>
            <person name="Maiti R."/>
            <person name="Amedeo P."/>
            <person name="Anderson M.J."/>
            <person name="Crabtree J."/>
            <person name="Silva J.C."/>
            <person name="Badger J.H."/>
            <person name="Albarraq A."/>
            <person name="Angiuoli S."/>
            <person name="Bussey H."/>
            <person name="Bowyer P."/>
            <person name="Cotty P.J."/>
            <person name="Dyer P.S."/>
            <person name="Egan A."/>
            <person name="Galens K."/>
            <person name="Fraser-Liggett C.M."/>
            <person name="Haas B.J."/>
            <person name="Inman J.M."/>
            <person name="Kent R."/>
            <person name="Lemieux S."/>
            <person name="Malavazi I."/>
            <person name="Orvis J."/>
            <person name="Roemer T."/>
            <person name="Ronning C.M."/>
            <person name="Sundaram J.P."/>
            <person name="Sutton G."/>
            <person name="Turner G."/>
            <person name="Venter J.C."/>
            <person name="White O.R."/>
            <person name="Whitty B.R."/>
            <person name="Youngman P."/>
            <person name="Wolfe K.H."/>
            <person name="Goldman G.H."/>
            <person name="Wortman J.R."/>
            <person name="Jiang B."/>
            <person name="Denning D.W."/>
            <person name="Nierman W.C."/>
        </authorList>
    </citation>
    <scope>NUCLEOTIDE SEQUENCE [LARGE SCALE GENOMIC DNA]</scope>
    <source>
        <strain evidence="11">ATCC 1007 / CBS 513.65 / DSM 816 / NCTC 3887 / NRRL 1</strain>
    </source>
</reference>
<comment type="pathway">
    <text evidence="1">Protein modification; protein ubiquitination.</text>
</comment>
<evidence type="ECO:0000256" key="8">
    <source>
        <dbReference type="SAM" id="MobiDB-lite"/>
    </source>
</evidence>
<keyword evidence="4" id="KW-0677">Repeat</keyword>
<dbReference type="InterPro" id="IPR047545">
    <property type="entry name" value="BRcat_RBR_RNF216"/>
</dbReference>
<evidence type="ECO:0000256" key="1">
    <source>
        <dbReference type="ARBA" id="ARBA00004906"/>
    </source>
</evidence>
<dbReference type="OMA" id="KWETATH"/>
<dbReference type="GO" id="GO:0016740">
    <property type="term" value="F:transferase activity"/>
    <property type="evidence" value="ECO:0007669"/>
    <property type="project" value="UniProtKB-KW"/>
</dbReference>
<gene>
    <name evidence="10" type="ORF">ACLA_074850</name>
</gene>
<dbReference type="PROSITE" id="PS51873">
    <property type="entry name" value="TRIAD"/>
    <property type="match status" value="1"/>
</dbReference>
<dbReference type="InterPro" id="IPR044066">
    <property type="entry name" value="TRIAD_supradom"/>
</dbReference>
<dbReference type="EMBL" id="DS027045">
    <property type="protein sequence ID" value="EAW14447.1"/>
    <property type="molecule type" value="Genomic_DNA"/>
</dbReference>
<keyword evidence="7" id="KW-0862">Zinc</keyword>
<keyword evidence="11" id="KW-1185">Reference proteome</keyword>
<dbReference type="CDD" id="cd20339">
    <property type="entry name" value="BRcat_RBR_RNF216"/>
    <property type="match status" value="1"/>
</dbReference>
<dbReference type="KEGG" id="act:ACLA_074850"/>
<keyword evidence="3" id="KW-0479">Metal-binding</keyword>
<dbReference type="PANTHER" id="PTHR22770">
    <property type="entry name" value="UBIQUITIN CONJUGATING ENZYME 7 INTERACTING PROTEIN-RELATED"/>
    <property type="match status" value="1"/>
</dbReference>
<protein>
    <submittedName>
        <fullName evidence="10">RING finger protein, putative</fullName>
    </submittedName>
</protein>
<organism evidence="10 11">
    <name type="scientific">Aspergillus clavatus (strain ATCC 1007 / CBS 513.65 / DSM 816 / NCTC 3887 / NRRL 1 / QM 1276 / 107)</name>
    <dbReference type="NCBI Taxonomy" id="344612"/>
    <lineage>
        <taxon>Eukaryota</taxon>
        <taxon>Fungi</taxon>
        <taxon>Dikarya</taxon>
        <taxon>Ascomycota</taxon>
        <taxon>Pezizomycotina</taxon>
        <taxon>Eurotiomycetes</taxon>
        <taxon>Eurotiomycetidae</taxon>
        <taxon>Eurotiales</taxon>
        <taxon>Aspergillaceae</taxon>
        <taxon>Aspergillus</taxon>
        <taxon>Aspergillus subgen. Fumigati</taxon>
    </lineage>
</organism>
<feature type="region of interest" description="Disordered" evidence="8">
    <location>
        <begin position="572"/>
        <end position="600"/>
    </location>
</feature>
<feature type="region of interest" description="Disordered" evidence="8">
    <location>
        <begin position="180"/>
        <end position="206"/>
    </location>
</feature>
<accession>A1C7S6</accession>
<dbReference type="VEuPathDB" id="FungiDB:ACLA_074850"/>
<dbReference type="STRING" id="344612.A1C7S6"/>
<dbReference type="eggNOG" id="KOG1812">
    <property type="taxonomic scope" value="Eukaryota"/>
</dbReference>
<dbReference type="SUPFAM" id="SSF57850">
    <property type="entry name" value="RING/U-box"/>
    <property type="match status" value="1"/>
</dbReference>